<dbReference type="InterPro" id="IPR013766">
    <property type="entry name" value="Thioredoxin_domain"/>
</dbReference>
<name>A0A7V9Z7I8_9BACL</name>
<keyword evidence="1" id="KW-1015">Disulfide bond</keyword>
<proteinExistence type="predicted"/>
<sequence>MKKLVAIILLLGLTGYGIWQALAAGQSKEVGLSVRNTAPDFALKTIDGQSIHLSDFRGKPVIVNFWTTWCPPCREELPAMQKFYQEYKNEVQLLAVHLTSQDERQKVEPFIQKYGITFPVVLDEKGKILKLYNIQTLPTSYLIDSNGVIRKKIVGPMTYKQMVEITAKLR</sequence>
<gene>
    <name evidence="3" type="ORF">HNR31_002267</name>
</gene>
<dbReference type="InterPro" id="IPR036249">
    <property type="entry name" value="Thioredoxin-like_sf"/>
</dbReference>
<dbReference type="PANTHER" id="PTHR42852:SF17">
    <property type="entry name" value="THIOREDOXIN-LIKE PROTEIN HI_1115"/>
    <property type="match status" value="1"/>
</dbReference>
<dbReference type="Pfam" id="PF00578">
    <property type="entry name" value="AhpC-TSA"/>
    <property type="match status" value="1"/>
</dbReference>
<dbReference type="Gene3D" id="3.40.30.10">
    <property type="entry name" value="Glutaredoxin"/>
    <property type="match status" value="1"/>
</dbReference>
<dbReference type="InterPro" id="IPR050553">
    <property type="entry name" value="Thioredoxin_ResA/DsbE_sf"/>
</dbReference>
<evidence type="ECO:0000313" key="4">
    <source>
        <dbReference type="Proteomes" id="UP000523087"/>
    </source>
</evidence>
<organism evidence="3 4">
    <name type="scientific">Thermaerobacillus caldiproteolyticus</name>
    <dbReference type="NCBI Taxonomy" id="247480"/>
    <lineage>
        <taxon>Bacteria</taxon>
        <taxon>Bacillati</taxon>
        <taxon>Bacillota</taxon>
        <taxon>Bacilli</taxon>
        <taxon>Bacillales</taxon>
        <taxon>Anoxybacillaceae</taxon>
        <taxon>Thermaerobacillus</taxon>
    </lineage>
</organism>
<dbReference type="InterPro" id="IPR017937">
    <property type="entry name" value="Thioredoxin_CS"/>
</dbReference>
<dbReference type="CDD" id="cd02966">
    <property type="entry name" value="TlpA_like_family"/>
    <property type="match status" value="1"/>
</dbReference>
<dbReference type="GO" id="GO:0016491">
    <property type="term" value="F:oxidoreductase activity"/>
    <property type="evidence" value="ECO:0007669"/>
    <property type="project" value="InterPro"/>
</dbReference>
<dbReference type="InterPro" id="IPR000866">
    <property type="entry name" value="AhpC/TSA"/>
</dbReference>
<dbReference type="PANTHER" id="PTHR42852">
    <property type="entry name" value="THIOL:DISULFIDE INTERCHANGE PROTEIN DSBE"/>
    <property type="match status" value="1"/>
</dbReference>
<comment type="caution">
    <text evidence="3">The sequence shown here is derived from an EMBL/GenBank/DDBJ whole genome shotgun (WGS) entry which is preliminary data.</text>
</comment>
<dbReference type="GO" id="GO:0016209">
    <property type="term" value="F:antioxidant activity"/>
    <property type="evidence" value="ECO:0007669"/>
    <property type="project" value="InterPro"/>
</dbReference>
<dbReference type="PROSITE" id="PS00194">
    <property type="entry name" value="THIOREDOXIN_1"/>
    <property type="match status" value="1"/>
</dbReference>
<reference evidence="3 4" key="1">
    <citation type="submission" date="2020-07" db="EMBL/GenBank/DDBJ databases">
        <title>Genomic Encyclopedia of Type Strains, Phase IV (KMG-IV): sequencing the most valuable type-strain genomes for metagenomic binning, comparative biology and taxonomic classification.</title>
        <authorList>
            <person name="Goeker M."/>
        </authorList>
    </citation>
    <scope>NUCLEOTIDE SEQUENCE [LARGE SCALE GENOMIC DNA]</scope>
    <source>
        <strain evidence="3 4">DSM 15730</strain>
    </source>
</reference>
<keyword evidence="4" id="KW-1185">Reference proteome</keyword>
<dbReference type="EMBL" id="JACDUT010000006">
    <property type="protein sequence ID" value="MBA2875479.1"/>
    <property type="molecule type" value="Genomic_DNA"/>
</dbReference>
<dbReference type="Proteomes" id="UP000523087">
    <property type="component" value="Unassembled WGS sequence"/>
</dbReference>
<accession>A0A7V9Z7I8</accession>
<protein>
    <submittedName>
        <fullName evidence="3">Peroxiredoxin</fullName>
    </submittedName>
</protein>
<evidence type="ECO:0000256" key="1">
    <source>
        <dbReference type="ARBA" id="ARBA00023157"/>
    </source>
</evidence>
<dbReference type="SUPFAM" id="SSF52833">
    <property type="entry name" value="Thioredoxin-like"/>
    <property type="match status" value="1"/>
</dbReference>
<dbReference type="PROSITE" id="PS51352">
    <property type="entry name" value="THIOREDOXIN_2"/>
    <property type="match status" value="1"/>
</dbReference>
<dbReference type="AlphaFoldDB" id="A0A7V9Z7I8"/>
<evidence type="ECO:0000259" key="2">
    <source>
        <dbReference type="PROSITE" id="PS51352"/>
    </source>
</evidence>
<evidence type="ECO:0000313" key="3">
    <source>
        <dbReference type="EMBL" id="MBA2875479.1"/>
    </source>
</evidence>
<feature type="domain" description="Thioredoxin" evidence="2">
    <location>
        <begin position="32"/>
        <end position="170"/>
    </location>
</feature>
<dbReference type="RefSeq" id="WP_181556276.1">
    <property type="nucleotide sequence ID" value="NZ_JACDUT010000006.1"/>
</dbReference>